<feature type="region of interest" description="Disordered" evidence="1">
    <location>
        <begin position="52"/>
        <end position="71"/>
    </location>
</feature>
<sequence length="71" mass="8072">MTGSQRHVEPIPLLPVPQVIATSVTSEVTQRSSMTWQVHRMPRTTTMVCSLRKTLSRHSSSSWRTTRSPPR</sequence>
<comment type="caution">
    <text evidence="2">The sequence shown here is derived from an EMBL/GenBank/DDBJ whole genome shotgun (WGS) entry which is preliminary data.</text>
</comment>
<evidence type="ECO:0000313" key="3">
    <source>
        <dbReference type="Proteomes" id="UP000540685"/>
    </source>
</evidence>
<dbReference type="Proteomes" id="UP000540685">
    <property type="component" value="Unassembled WGS sequence"/>
</dbReference>
<reference evidence="2 3" key="1">
    <citation type="submission" date="2020-08" db="EMBL/GenBank/DDBJ databases">
        <title>Sequencing the genomes of 1000 actinobacteria strains.</title>
        <authorList>
            <person name="Klenk H.-P."/>
        </authorList>
    </citation>
    <scope>NUCLEOTIDE SEQUENCE [LARGE SCALE GENOMIC DNA]</scope>
    <source>
        <strain evidence="2 3">DSM 46887</strain>
    </source>
</reference>
<name>A0A7W9MEH2_9ACTN</name>
<proteinExistence type="predicted"/>
<dbReference type="RefSeq" id="WP_246473324.1">
    <property type="nucleotide sequence ID" value="NZ_JACHMP010000001.1"/>
</dbReference>
<keyword evidence="3" id="KW-1185">Reference proteome</keyword>
<gene>
    <name evidence="2" type="ORF">F4562_000290</name>
</gene>
<protein>
    <submittedName>
        <fullName evidence="2">Uncharacterized protein</fullName>
    </submittedName>
</protein>
<evidence type="ECO:0000256" key="1">
    <source>
        <dbReference type="SAM" id="MobiDB-lite"/>
    </source>
</evidence>
<evidence type="ECO:0000313" key="2">
    <source>
        <dbReference type="EMBL" id="MBB5817228.1"/>
    </source>
</evidence>
<dbReference type="AlphaFoldDB" id="A0A7W9MEH2"/>
<accession>A0A7W9MEH2</accession>
<organism evidence="2 3">
    <name type="scientific">Streptosporangium becharense</name>
    <dbReference type="NCBI Taxonomy" id="1816182"/>
    <lineage>
        <taxon>Bacteria</taxon>
        <taxon>Bacillati</taxon>
        <taxon>Actinomycetota</taxon>
        <taxon>Actinomycetes</taxon>
        <taxon>Streptosporangiales</taxon>
        <taxon>Streptosporangiaceae</taxon>
        <taxon>Streptosporangium</taxon>
    </lineage>
</organism>
<dbReference type="EMBL" id="JACHMP010000001">
    <property type="protein sequence ID" value="MBB5817228.1"/>
    <property type="molecule type" value="Genomic_DNA"/>
</dbReference>